<evidence type="ECO:0000256" key="6">
    <source>
        <dbReference type="PIRSR" id="PIRSR000337-1"/>
    </source>
</evidence>
<feature type="binding site" evidence="6">
    <location>
        <position position="60"/>
    </location>
    <ligand>
        <name>FMN</name>
        <dbReference type="ChEBI" id="CHEBI:58210"/>
    </ligand>
</feature>
<dbReference type="EMBL" id="FPBA01000012">
    <property type="protein sequence ID" value="SFT82063.1"/>
    <property type="molecule type" value="Genomic_DNA"/>
</dbReference>
<dbReference type="SUPFAM" id="SSF51679">
    <property type="entry name" value="Bacterial luciferase-like"/>
    <property type="match status" value="1"/>
</dbReference>
<keyword evidence="9" id="KW-1185">Reference proteome</keyword>
<dbReference type="Pfam" id="PF00296">
    <property type="entry name" value="Bac_luciferase"/>
    <property type="match status" value="1"/>
</dbReference>
<dbReference type="PANTHER" id="PTHR30011">
    <property type="entry name" value="ALKANESULFONATE MONOOXYGENASE-RELATED"/>
    <property type="match status" value="1"/>
</dbReference>
<proteinExistence type="inferred from homology"/>
<protein>
    <submittedName>
        <fullName evidence="8">FMN-dependent oxidoreductase, nitrilotriacetate monooxygenase family</fullName>
    </submittedName>
</protein>
<reference evidence="9" key="1">
    <citation type="submission" date="2016-10" db="EMBL/GenBank/DDBJ databases">
        <authorList>
            <person name="Varghese N."/>
            <person name="Submissions S."/>
        </authorList>
    </citation>
    <scope>NUCLEOTIDE SEQUENCE [LARGE SCALE GENOMIC DNA]</scope>
    <source>
        <strain evidence="9">DSM 46136</strain>
    </source>
</reference>
<organism evidence="8 9">
    <name type="scientific">Geodermatophilus amargosae</name>
    <dbReference type="NCBI Taxonomy" id="1296565"/>
    <lineage>
        <taxon>Bacteria</taxon>
        <taxon>Bacillati</taxon>
        <taxon>Actinomycetota</taxon>
        <taxon>Actinomycetes</taxon>
        <taxon>Geodermatophilales</taxon>
        <taxon>Geodermatophilaceae</taxon>
        <taxon>Geodermatophilus</taxon>
    </lineage>
</organism>
<dbReference type="Gene3D" id="3.20.20.30">
    <property type="entry name" value="Luciferase-like domain"/>
    <property type="match status" value="1"/>
</dbReference>
<dbReference type="InterPro" id="IPR016215">
    <property type="entry name" value="NTA_MOA"/>
</dbReference>
<sequence>MGMRNQHLALALVMGNNIGSHHGAWRMPHTDVGSFTDLDAAVRQARTAERGGFQFVFMPDRLFMQADLAAAPPVFGMDPIVTLSALAQATERIGLVGTMSTTFTEPYVLARHLKALDLYSHGRAGWNAVPSYEPDAFANFGRPLPAREEKYERLHEVVHIVQALWGSWGQGAGRPDKSGAFADPAQVRPVDLQGRHVAARGPLPVPPSEQGQPVIVMPASSGYGLQAAGMYADVVIGMPMTIEEGRAQRDVVRRATEAAGRDPDEVTFLAFTGFSLGDSQREALDRHRALDDRADPEQAMARLGALLGLRHGFAHPDEALSPAELASARPRLAYARSQQAFDLARAGWSPRDIVAHGVLEPYPFVTGTGEQAADHLQAWFRAGAADGFMVGVDDFHDGIDDVVDRIVPILRARGLFPEDHVGTTLRDHLGLPPRYGLDPRVTGNGA</sequence>
<dbReference type="InterPro" id="IPR051260">
    <property type="entry name" value="Diverse_substr_monoxygenases"/>
</dbReference>
<comment type="similarity">
    <text evidence="5">Belongs to the NtaA/SnaA/DszA monooxygenase family.</text>
</comment>
<feature type="binding site" evidence="6">
    <location>
        <position position="221"/>
    </location>
    <ligand>
        <name>FMN</name>
        <dbReference type="ChEBI" id="CHEBI:58210"/>
    </ligand>
</feature>
<evidence type="ECO:0000259" key="7">
    <source>
        <dbReference type="Pfam" id="PF00296"/>
    </source>
</evidence>
<feature type="binding site" evidence="6">
    <location>
        <position position="151"/>
    </location>
    <ligand>
        <name>FMN</name>
        <dbReference type="ChEBI" id="CHEBI:58210"/>
    </ligand>
</feature>
<dbReference type="GO" id="GO:0016705">
    <property type="term" value="F:oxidoreductase activity, acting on paired donors, with incorporation or reduction of molecular oxygen"/>
    <property type="evidence" value="ECO:0007669"/>
    <property type="project" value="InterPro"/>
</dbReference>
<feature type="binding site" evidence="6">
    <location>
        <position position="98"/>
    </location>
    <ligand>
        <name>FMN</name>
        <dbReference type="ChEBI" id="CHEBI:58210"/>
    </ligand>
</feature>
<keyword evidence="3" id="KW-0560">Oxidoreductase</keyword>
<dbReference type="GO" id="GO:0004497">
    <property type="term" value="F:monooxygenase activity"/>
    <property type="evidence" value="ECO:0007669"/>
    <property type="project" value="UniProtKB-KW"/>
</dbReference>
<evidence type="ECO:0000313" key="8">
    <source>
        <dbReference type="EMBL" id="SFT82063.1"/>
    </source>
</evidence>
<dbReference type="STRING" id="1296565.SAMN05660657_03262"/>
<accession>A0A1I7B4C3</accession>
<keyword evidence="1 6" id="KW-0285">Flavoprotein</keyword>
<keyword evidence="2 6" id="KW-0288">FMN</keyword>
<feature type="domain" description="Luciferase-like" evidence="7">
    <location>
        <begin position="29"/>
        <end position="384"/>
    </location>
</feature>
<evidence type="ECO:0000256" key="2">
    <source>
        <dbReference type="ARBA" id="ARBA00022643"/>
    </source>
</evidence>
<dbReference type="Proteomes" id="UP000199546">
    <property type="component" value="Unassembled WGS sequence"/>
</dbReference>
<evidence type="ECO:0000256" key="5">
    <source>
        <dbReference type="ARBA" id="ARBA00033748"/>
    </source>
</evidence>
<keyword evidence="4 8" id="KW-0503">Monooxygenase</keyword>
<dbReference type="PIRSF" id="PIRSF000337">
    <property type="entry name" value="NTA_MOA"/>
    <property type="match status" value="1"/>
</dbReference>
<dbReference type="AlphaFoldDB" id="A0A1I7B4C3"/>
<evidence type="ECO:0000256" key="1">
    <source>
        <dbReference type="ARBA" id="ARBA00022630"/>
    </source>
</evidence>
<evidence type="ECO:0000313" key="9">
    <source>
        <dbReference type="Proteomes" id="UP000199546"/>
    </source>
</evidence>
<dbReference type="InterPro" id="IPR011251">
    <property type="entry name" value="Luciferase-like_dom"/>
</dbReference>
<evidence type="ECO:0000256" key="4">
    <source>
        <dbReference type="ARBA" id="ARBA00023033"/>
    </source>
</evidence>
<dbReference type="NCBIfam" id="TIGR03860">
    <property type="entry name" value="FMN_nitrolo"/>
    <property type="match status" value="1"/>
</dbReference>
<gene>
    <name evidence="8" type="ORF">SAMN05660657_03262</name>
</gene>
<dbReference type="PANTHER" id="PTHR30011:SF16">
    <property type="entry name" value="C2H2 FINGER DOMAIN TRANSCRIPTION FACTOR (EUROFUNG)-RELATED"/>
    <property type="match status" value="1"/>
</dbReference>
<feature type="binding site" evidence="6">
    <location>
        <position position="220"/>
    </location>
    <ligand>
        <name>FMN</name>
        <dbReference type="ChEBI" id="CHEBI:58210"/>
    </ligand>
</feature>
<name>A0A1I7B4C3_9ACTN</name>
<evidence type="ECO:0000256" key="3">
    <source>
        <dbReference type="ARBA" id="ARBA00023002"/>
    </source>
</evidence>
<dbReference type="InterPro" id="IPR036661">
    <property type="entry name" value="Luciferase-like_sf"/>
</dbReference>